<keyword evidence="3" id="KW-1185">Reference proteome</keyword>
<comment type="caution">
    <text evidence="2">The sequence shown here is derived from an EMBL/GenBank/DDBJ whole genome shotgun (WGS) entry which is preliminary data.</text>
</comment>
<proteinExistence type="predicted"/>
<feature type="compositionally biased region" description="Polar residues" evidence="1">
    <location>
        <begin position="272"/>
        <end position="282"/>
    </location>
</feature>
<feature type="compositionally biased region" description="Low complexity" evidence="1">
    <location>
        <begin position="556"/>
        <end position="572"/>
    </location>
</feature>
<evidence type="ECO:0000256" key="1">
    <source>
        <dbReference type="SAM" id="MobiDB-lite"/>
    </source>
</evidence>
<protein>
    <submittedName>
        <fullName evidence="2">Uncharacterized protein</fullName>
    </submittedName>
</protein>
<accession>A0A1X2ID44</accession>
<feature type="compositionally biased region" description="Low complexity" evidence="1">
    <location>
        <begin position="385"/>
        <end position="401"/>
    </location>
</feature>
<reference evidence="2 3" key="1">
    <citation type="submission" date="2016-07" db="EMBL/GenBank/DDBJ databases">
        <title>Pervasive Adenine N6-methylation of Active Genes in Fungi.</title>
        <authorList>
            <consortium name="DOE Joint Genome Institute"/>
            <person name="Mondo S.J."/>
            <person name="Dannebaum R.O."/>
            <person name="Kuo R.C."/>
            <person name="Labutti K."/>
            <person name="Haridas S."/>
            <person name="Kuo A."/>
            <person name="Salamov A."/>
            <person name="Ahrendt S.R."/>
            <person name="Lipzen A."/>
            <person name="Sullivan W."/>
            <person name="Andreopoulos W.B."/>
            <person name="Clum A."/>
            <person name="Lindquist E."/>
            <person name="Daum C."/>
            <person name="Ramamoorthy G.K."/>
            <person name="Gryganskyi A."/>
            <person name="Culley D."/>
            <person name="Magnuson J.K."/>
            <person name="James T.Y."/>
            <person name="O'Malley M.A."/>
            <person name="Stajich J.E."/>
            <person name="Spatafora J.W."/>
            <person name="Visel A."/>
            <person name="Grigoriev I.V."/>
        </authorList>
    </citation>
    <scope>NUCLEOTIDE SEQUENCE [LARGE SCALE GENOMIC DNA]</scope>
    <source>
        <strain evidence="2 3">NRRL 1336</strain>
    </source>
</reference>
<dbReference type="EMBL" id="MCGE01000016">
    <property type="protein sequence ID" value="ORZ13522.1"/>
    <property type="molecule type" value="Genomic_DNA"/>
</dbReference>
<dbReference type="Proteomes" id="UP000193560">
    <property type="component" value="Unassembled WGS sequence"/>
</dbReference>
<gene>
    <name evidence="2" type="ORF">BCR42DRAFT_452866</name>
</gene>
<feature type="region of interest" description="Disordered" evidence="1">
    <location>
        <begin position="262"/>
        <end position="282"/>
    </location>
</feature>
<feature type="region of interest" description="Disordered" evidence="1">
    <location>
        <begin position="421"/>
        <end position="445"/>
    </location>
</feature>
<feature type="region of interest" description="Disordered" evidence="1">
    <location>
        <begin position="550"/>
        <end position="574"/>
    </location>
</feature>
<organism evidence="2 3">
    <name type="scientific">Absidia repens</name>
    <dbReference type="NCBI Taxonomy" id="90262"/>
    <lineage>
        <taxon>Eukaryota</taxon>
        <taxon>Fungi</taxon>
        <taxon>Fungi incertae sedis</taxon>
        <taxon>Mucoromycota</taxon>
        <taxon>Mucoromycotina</taxon>
        <taxon>Mucoromycetes</taxon>
        <taxon>Mucorales</taxon>
        <taxon>Cunninghamellaceae</taxon>
        <taxon>Absidia</taxon>
    </lineage>
</organism>
<dbReference type="OrthoDB" id="2289374at2759"/>
<feature type="compositionally biased region" description="Polar residues" evidence="1">
    <location>
        <begin position="358"/>
        <end position="368"/>
    </location>
</feature>
<feature type="compositionally biased region" description="Low complexity" evidence="1">
    <location>
        <begin position="431"/>
        <end position="445"/>
    </location>
</feature>
<dbReference type="AlphaFoldDB" id="A0A1X2ID44"/>
<name>A0A1X2ID44_9FUNG</name>
<feature type="region of interest" description="Disordered" evidence="1">
    <location>
        <begin position="358"/>
        <end position="401"/>
    </location>
</feature>
<sequence>MYENLGNEVDFFGQHISELLKDLQDQSGHSVVLPPTLLQQLLPNFFVSSKLETLDGADNLTGVTKLRNDGYLYFHKSLLDYTLKHYSTLSTSLLERILLQVHALSPLTKLASCLQLDNPRYNAEQNSCDRLTILIGVLFCYFGTDVVNSFLHPLFTKHFFNEKRPQQSTQPKNVLLFKNLVVSRGGSFEEGYQNNQTTSTQPISRWECSIKYQLSRNTPFVIHRRTGQSKKQARLRALHDIHNYYTRNYASLVSHCSSSSPTELYFGPSPHPHSQQLGSQVSEHPVEILSIPTDQLYQYDDPDNQQPPSTILSVKRPLENITEDSSQMACNSDDDNNQTNLLTYALLYDFSNLSFNDSQQPSPTNFDSPGSIFTLKQPPPTLNESAFTSPTSMPSPSSITTSSIATELMNEEWLNQPMTKENENKKQRTYQLESFDSQQQQEQQQDVLMDQQPPSLILCDPLPQQQQQQQTVAVTTLTPQLPQSPQPSYEELSAIAMRMVSLLTEKLRQRLIGLAEQLAQRPCNTKGHLINLAAKLDRGYYTSDLNHVQPERTKSNNKNSNNNNNSSSSSSSETPYFSATVRFGMAGMELLLTRCNSKKTDAEAKAAFAIFELLVNNSPPTNHINSCTPPSPSPSLK</sequence>
<evidence type="ECO:0000313" key="3">
    <source>
        <dbReference type="Proteomes" id="UP000193560"/>
    </source>
</evidence>
<evidence type="ECO:0000313" key="2">
    <source>
        <dbReference type="EMBL" id="ORZ13522.1"/>
    </source>
</evidence>